<proteinExistence type="inferred from homology"/>
<dbReference type="RefSeq" id="WP_074537667.1">
    <property type="nucleotide sequence ID" value="NZ_FNBD01000002.1"/>
</dbReference>
<dbReference type="EMBL" id="FNBD01000002">
    <property type="protein sequence ID" value="SDE66804.1"/>
    <property type="molecule type" value="Genomic_DNA"/>
</dbReference>
<dbReference type="Proteomes" id="UP000182114">
    <property type="component" value="Unassembled WGS sequence"/>
</dbReference>
<gene>
    <name evidence="8" type="ORF">SAMN04487992_102492</name>
</gene>
<dbReference type="Pfam" id="PF14322">
    <property type="entry name" value="SusD-like_3"/>
    <property type="match status" value="1"/>
</dbReference>
<dbReference type="InterPro" id="IPR011990">
    <property type="entry name" value="TPR-like_helical_dom_sf"/>
</dbReference>
<comment type="subcellular location">
    <subcellularLocation>
        <location evidence="1">Cell outer membrane</location>
    </subcellularLocation>
</comment>
<feature type="domain" description="SusD-like N-terminal" evidence="7">
    <location>
        <begin position="24"/>
        <end position="224"/>
    </location>
</feature>
<feature type="domain" description="RagB/SusD" evidence="6">
    <location>
        <begin position="357"/>
        <end position="453"/>
    </location>
</feature>
<name>A0A1G7ET25_9FLAO</name>
<dbReference type="AlphaFoldDB" id="A0A1G7ET25"/>
<evidence type="ECO:0000256" key="1">
    <source>
        <dbReference type="ARBA" id="ARBA00004442"/>
    </source>
</evidence>
<keyword evidence="9" id="KW-1185">Reference proteome</keyword>
<evidence type="ECO:0000256" key="3">
    <source>
        <dbReference type="ARBA" id="ARBA00022729"/>
    </source>
</evidence>
<sequence length="492" mass="55973">MNKLYTIKIGIWIFLAFLATSCEDYLSEIPDNRTEIDSPEKISELLVIAYPEANYMDFAETMSDNVSDKGNTLPTELNLANYRWEDIDIDDLDYRVGYWNACYKALAQANQALASIEELGNLESLAPQKGEALLARAYSHFMLVNFWAKHYDPATAATDKGVPYVLQPEEVFIETYTRNTVQEVYDFIEADLVAGLKLVSNNYQEPKFHFTPEAGNAFASRFYLFKGDWENVIKHSSNVITNPQLQLRDYLGTYAELEYSQRTALYASDSDNANLLVVSANSLYSRIFASNNFGLSSEKANELFFSGNILGKAWAYDVFGGEGFNNLPKFAEFFRVTNVSAGIGNPYVGLVLFSTDEVLLNRAEAYAMQNNYEAALEDINAFFSVRTEAYDSSTDVLVKQDLLDIYPVVVNEYTPFYSLDSDQISFVKAIAELKRREFYHEGLRWFDVRRFDLEIAHNLIGGTDLLLEKGDNRRQLQIPNFAIERGLEKNPR</sequence>
<keyword evidence="4" id="KW-0472">Membrane</keyword>
<accession>A0A1G7ET25</accession>
<dbReference type="PROSITE" id="PS51257">
    <property type="entry name" value="PROKAR_LIPOPROTEIN"/>
    <property type="match status" value="1"/>
</dbReference>
<organism evidence="8 9">
    <name type="scientific">Cellulophaga baltica</name>
    <dbReference type="NCBI Taxonomy" id="76594"/>
    <lineage>
        <taxon>Bacteria</taxon>
        <taxon>Pseudomonadati</taxon>
        <taxon>Bacteroidota</taxon>
        <taxon>Flavobacteriia</taxon>
        <taxon>Flavobacteriales</taxon>
        <taxon>Flavobacteriaceae</taxon>
        <taxon>Cellulophaga</taxon>
    </lineage>
</organism>
<dbReference type="InterPro" id="IPR012944">
    <property type="entry name" value="SusD_RagB_dom"/>
</dbReference>
<dbReference type="eggNOG" id="COG1834">
    <property type="taxonomic scope" value="Bacteria"/>
</dbReference>
<comment type="similarity">
    <text evidence="2">Belongs to the SusD family.</text>
</comment>
<evidence type="ECO:0000256" key="5">
    <source>
        <dbReference type="ARBA" id="ARBA00023237"/>
    </source>
</evidence>
<dbReference type="GO" id="GO:0009279">
    <property type="term" value="C:cell outer membrane"/>
    <property type="evidence" value="ECO:0007669"/>
    <property type="project" value="UniProtKB-SubCell"/>
</dbReference>
<dbReference type="SUPFAM" id="SSF48452">
    <property type="entry name" value="TPR-like"/>
    <property type="match status" value="1"/>
</dbReference>
<evidence type="ECO:0000256" key="2">
    <source>
        <dbReference type="ARBA" id="ARBA00006275"/>
    </source>
</evidence>
<keyword evidence="3" id="KW-0732">Signal</keyword>
<dbReference type="InterPro" id="IPR033985">
    <property type="entry name" value="SusD-like_N"/>
</dbReference>
<evidence type="ECO:0000313" key="9">
    <source>
        <dbReference type="Proteomes" id="UP000182114"/>
    </source>
</evidence>
<dbReference type="Gene3D" id="1.25.40.390">
    <property type="match status" value="1"/>
</dbReference>
<keyword evidence="5" id="KW-0998">Cell outer membrane</keyword>
<evidence type="ECO:0000313" key="8">
    <source>
        <dbReference type="EMBL" id="SDE66804.1"/>
    </source>
</evidence>
<evidence type="ECO:0000256" key="4">
    <source>
        <dbReference type="ARBA" id="ARBA00023136"/>
    </source>
</evidence>
<protein>
    <submittedName>
        <fullName evidence="8">SusD family protein</fullName>
    </submittedName>
</protein>
<reference evidence="9" key="1">
    <citation type="submission" date="2016-10" db="EMBL/GenBank/DDBJ databases">
        <authorList>
            <person name="Varghese N."/>
            <person name="Submissions S."/>
        </authorList>
    </citation>
    <scope>NUCLEOTIDE SEQUENCE [LARGE SCALE GENOMIC DNA]</scope>
    <source>
        <strain evidence="9">DSM 24729</strain>
    </source>
</reference>
<evidence type="ECO:0000259" key="7">
    <source>
        <dbReference type="Pfam" id="PF14322"/>
    </source>
</evidence>
<evidence type="ECO:0000259" key="6">
    <source>
        <dbReference type="Pfam" id="PF07980"/>
    </source>
</evidence>
<dbReference type="Pfam" id="PF07980">
    <property type="entry name" value="SusD_RagB"/>
    <property type="match status" value="1"/>
</dbReference>